<proteinExistence type="predicted"/>
<keyword evidence="3" id="KW-1185">Reference proteome</keyword>
<dbReference type="InterPro" id="IPR025889">
    <property type="entry name" value="GSP17M-like_dom"/>
</dbReference>
<evidence type="ECO:0000313" key="2">
    <source>
        <dbReference type="EMBL" id="KOR82083.1"/>
    </source>
</evidence>
<evidence type="ECO:0000259" key="1">
    <source>
        <dbReference type="Pfam" id="PF11181"/>
    </source>
</evidence>
<evidence type="ECO:0000313" key="3">
    <source>
        <dbReference type="Proteomes" id="UP000036932"/>
    </source>
</evidence>
<sequence length="113" mass="12535">MNLSNEKSYAKVVENGTQAVQEVENLRQSGYDHDRIFVIAHDSDKTSRIAEASDANNVGIKEEGVFDAIANLFRSRGDELRAKIESLGFTEAEAGFYEKQLDLGKVLVIAKKD</sequence>
<dbReference type="RefSeq" id="WP_053491473.1">
    <property type="nucleotide sequence ID" value="NZ_LIUT01000005.1"/>
</dbReference>
<dbReference type="OrthoDB" id="2353304at2"/>
<dbReference type="Proteomes" id="UP000036932">
    <property type="component" value="Unassembled WGS sequence"/>
</dbReference>
<accession>A0A0M1NII9</accession>
<protein>
    <submittedName>
        <fullName evidence="2">General stress protein</fullName>
    </submittedName>
</protein>
<comment type="caution">
    <text evidence="2">The sequence shown here is derived from an EMBL/GenBank/DDBJ whole genome shotgun (WGS) entry which is preliminary data.</text>
</comment>
<name>A0A0M1NII9_9BACL</name>
<dbReference type="AlphaFoldDB" id="A0A0M1NII9"/>
<dbReference type="EMBL" id="LIUT01000005">
    <property type="protein sequence ID" value="KOR82083.1"/>
    <property type="molecule type" value="Genomic_DNA"/>
</dbReference>
<dbReference type="Pfam" id="PF11181">
    <property type="entry name" value="YflT"/>
    <property type="match status" value="1"/>
</dbReference>
<dbReference type="PATRIC" id="fig|1705565.3.peg.166"/>
<gene>
    <name evidence="2" type="ORF">AM231_21205</name>
</gene>
<reference evidence="3" key="1">
    <citation type="submission" date="2015-08" db="EMBL/GenBank/DDBJ databases">
        <title>Genome sequencing project for genomic taxonomy and phylogenomics of Bacillus-like bacteria.</title>
        <authorList>
            <person name="Liu B."/>
            <person name="Wang J."/>
            <person name="Zhu Y."/>
            <person name="Liu G."/>
            <person name="Chen Q."/>
            <person name="Chen Z."/>
            <person name="Lan J."/>
            <person name="Che J."/>
            <person name="Ge C."/>
            <person name="Shi H."/>
            <person name="Pan Z."/>
            <person name="Liu X."/>
        </authorList>
    </citation>
    <scope>NUCLEOTIDE SEQUENCE [LARGE SCALE GENOMIC DNA]</scope>
    <source>
        <strain evidence="3">FJAT-22460</strain>
    </source>
</reference>
<feature type="domain" description="General stress protein 17M-like" evidence="1">
    <location>
        <begin position="10"/>
        <end position="104"/>
    </location>
</feature>
<organism evidence="2 3">
    <name type="scientific">Paenibacillus solani</name>
    <dbReference type="NCBI Taxonomy" id="1705565"/>
    <lineage>
        <taxon>Bacteria</taxon>
        <taxon>Bacillati</taxon>
        <taxon>Bacillota</taxon>
        <taxon>Bacilli</taxon>
        <taxon>Bacillales</taxon>
        <taxon>Paenibacillaceae</taxon>
        <taxon>Paenibacillus</taxon>
    </lineage>
</organism>